<organism evidence="2 3">
    <name type="scientific">Acetobacter pomorum</name>
    <dbReference type="NCBI Taxonomy" id="65959"/>
    <lineage>
        <taxon>Bacteria</taxon>
        <taxon>Pseudomonadati</taxon>
        <taxon>Pseudomonadota</taxon>
        <taxon>Alphaproteobacteria</taxon>
        <taxon>Acetobacterales</taxon>
        <taxon>Acetobacteraceae</taxon>
        <taxon>Acetobacter</taxon>
    </lineage>
</organism>
<keyword evidence="3" id="KW-1185">Reference proteome</keyword>
<dbReference type="AlphaFoldDB" id="A0A2G4R9S3"/>
<evidence type="ECO:0000313" key="3">
    <source>
        <dbReference type="Proteomes" id="UP000228751"/>
    </source>
</evidence>
<evidence type="ECO:0000259" key="1">
    <source>
        <dbReference type="Pfam" id="PF04909"/>
    </source>
</evidence>
<comment type="caution">
    <text evidence="2">The sequence shown here is derived from an EMBL/GenBank/DDBJ whole genome shotgun (WGS) entry which is preliminary data.</text>
</comment>
<dbReference type="PANTHER" id="PTHR35563">
    <property type="entry name" value="BARREL METAL-DEPENDENT HYDROLASE, PUTATIVE (AFU_ORTHOLOGUE AFUA_1G16240)-RELATED"/>
    <property type="match status" value="1"/>
</dbReference>
<dbReference type="InterPro" id="IPR006680">
    <property type="entry name" value="Amidohydro-rel"/>
</dbReference>
<evidence type="ECO:0000313" key="2">
    <source>
        <dbReference type="EMBL" id="PHY93260.1"/>
    </source>
</evidence>
<dbReference type="Pfam" id="PF04909">
    <property type="entry name" value="Amidohydro_2"/>
    <property type="match status" value="1"/>
</dbReference>
<dbReference type="GO" id="GO:0016787">
    <property type="term" value="F:hydrolase activity"/>
    <property type="evidence" value="ECO:0007669"/>
    <property type="project" value="InterPro"/>
</dbReference>
<gene>
    <name evidence="2" type="ORF">CSR02_12445</name>
</gene>
<dbReference type="PANTHER" id="PTHR35563:SF2">
    <property type="entry name" value="BARREL METAL-DEPENDENT HYDROLASE, PUTATIVE (AFU_ORTHOLOGUE AFUA_1G16240)-RELATED"/>
    <property type="match status" value="1"/>
</dbReference>
<name>A0A2G4R9S3_9PROT</name>
<dbReference type="Gene3D" id="3.20.20.140">
    <property type="entry name" value="Metal-dependent hydrolases"/>
    <property type="match status" value="1"/>
</dbReference>
<dbReference type="EMBL" id="PEBQ01000153">
    <property type="protein sequence ID" value="PHY93260.1"/>
    <property type="molecule type" value="Genomic_DNA"/>
</dbReference>
<dbReference type="Proteomes" id="UP000228751">
    <property type="component" value="Unassembled WGS sequence"/>
</dbReference>
<dbReference type="SUPFAM" id="SSF51556">
    <property type="entry name" value="Metallo-dependent hydrolases"/>
    <property type="match status" value="1"/>
</dbReference>
<dbReference type="InterPro" id="IPR032466">
    <property type="entry name" value="Metal_Hydrolase"/>
</dbReference>
<sequence>MSFAVTSETGTINCPAPFDNLYHPDFVVSALACDCHAHVIAEDTARYPFTSDRSYTPPPAPEGAYLAMLEALGLQRGVLVQPSIYGTDNRYMRQVLAHHPDRLRGVAVIDATISNAELERMHAEGVRGVRINALFRGGVALESMEQIAARIAPFGWHMQFLIDVARGLELLPRMARLGCVVVIDHMGYLTPADVQNTSALKTLAGYVAGEGWWIKLSGAYRLVQNLQDMWQVTPLAQAFIHANPQRVVWGSDWPHVAVQNMPNTTDLLSMLAKWAPDEVMRQRILVQNPAVLYNFT</sequence>
<proteinExistence type="predicted"/>
<accession>A0A2G4R9S3</accession>
<feature type="domain" description="Amidohydrolase-related" evidence="1">
    <location>
        <begin position="33"/>
        <end position="295"/>
    </location>
</feature>
<reference evidence="2 3" key="1">
    <citation type="submission" date="2017-10" db="EMBL/GenBank/DDBJ databases">
        <title>Genomic analysis of the genus Acetobacter.</title>
        <authorList>
            <person name="Kim K.H."/>
            <person name="Chun B.H."/>
            <person name="Son A.R."/>
            <person name="Jeon C.O."/>
        </authorList>
    </citation>
    <scope>NUCLEOTIDE SEQUENCE [LARGE SCALE GENOMIC DNA]</scope>
    <source>
        <strain evidence="2 3">LHT 2458</strain>
    </source>
</reference>
<protein>
    <submittedName>
        <fullName evidence="2">GntR family transcriptional regulator</fullName>
    </submittedName>
</protein>
<dbReference type="InterPro" id="IPR052358">
    <property type="entry name" value="Aro_Compnd_Degr_Hydrolases"/>
</dbReference>
<dbReference type="OrthoDB" id="9787654at2"/>